<proteinExistence type="predicted"/>
<feature type="chain" id="PRO_5013122256" description="DUF2141 domain-containing protein" evidence="1">
    <location>
        <begin position="22"/>
        <end position="140"/>
    </location>
</feature>
<keyword evidence="1" id="KW-0732">Signal</keyword>
<feature type="signal peptide" evidence="1">
    <location>
        <begin position="1"/>
        <end position="21"/>
    </location>
</feature>
<evidence type="ECO:0000313" key="3">
    <source>
        <dbReference type="Proteomes" id="UP000203464"/>
    </source>
</evidence>
<name>A0A238JQ10_9RHOB</name>
<dbReference type="AlphaFoldDB" id="A0A238JQ10"/>
<dbReference type="Pfam" id="PF09912">
    <property type="entry name" value="DUF2141"/>
    <property type="match status" value="1"/>
</dbReference>
<evidence type="ECO:0000313" key="2">
    <source>
        <dbReference type="EMBL" id="SMX32768.1"/>
    </source>
</evidence>
<dbReference type="RefSeq" id="WP_093995220.1">
    <property type="nucleotide sequence ID" value="NZ_FXYD01000001.1"/>
</dbReference>
<reference evidence="3" key="1">
    <citation type="submission" date="2017-05" db="EMBL/GenBank/DDBJ databases">
        <authorList>
            <person name="Rodrigo-Torres L."/>
            <person name="Arahal R. D."/>
            <person name="Lucena T."/>
        </authorList>
    </citation>
    <scope>NUCLEOTIDE SEQUENCE [LARGE SCALE GENOMIC DNA]</scope>
    <source>
        <strain evidence="3">CECT 8868</strain>
    </source>
</reference>
<dbReference type="EMBL" id="FXYD01000001">
    <property type="protein sequence ID" value="SMX32768.1"/>
    <property type="molecule type" value="Genomic_DNA"/>
</dbReference>
<evidence type="ECO:0000256" key="1">
    <source>
        <dbReference type="SAM" id="SignalP"/>
    </source>
</evidence>
<protein>
    <recommendedName>
        <fullName evidence="4">DUF2141 domain-containing protein</fullName>
    </recommendedName>
</protein>
<dbReference type="InterPro" id="IPR018673">
    <property type="entry name" value="DUF2141"/>
</dbReference>
<accession>A0A238JQ10</accession>
<evidence type="ECO:0008006" key="4">
    <source>
        <dbReference type="Google" id="ProtNLM"/>
    </source>
</evidence>
<organism evidence="2 3">
    <name type="scientific">Octadecabacter ascidiaceicola</name>
    <dbReference type="NCBI Taxonomy" id="1655543"/>
    <lineage>
        <taxon>Bacteria</taxon>
        <taxon>Pseudomonadati</taxon>
        <taxon>Pseudomonadota</taxon>
        <taxon>Alphaproteobacteria</taxon>
        <taxon>Rhodobacterales</taxon>
        <taxon>Roseobacteraceae</taxon>
        <taxon>Octadecabacter</taxon>
    </lineage>
</organism>
<dbReference type="OrthoDB" id="9788332at2"/>
<sequence>MRTALPLLSSFIAATDLSVMAQDICTAPLNITVNGIQNGNGAVIIAAFEALDVQNAVTLTFVPAASSSVSVTLHDLPIGNYAVAAMHDENMDGDQNMDGDVPTEGYSFVAIGPSDLTPKFEDAIVAAGDDARSVLRMKYW</sequence>
<dbReference type="Proteomes" id="UP000203464">
    <property type="component" value="Unassembled WGS sequence"/>
</dbReference>
<gene>
    <name evidence="2" type="ORF">OCA8868_00813</name>
</gene>
<keyword evidence="3" id="KW-1185">Reference proteome</keyword>